<keyword evidence="5" id="KW-1185">Reference proteome</keyword>
<dbReference type="EMBL" id="JAVDWE010000047">
    <property type="protein sequence ID" value="MDR7097646.1"/>
    <property type="molecule type" value="Genomic_DNA"/>
</dbReference>
<dbReference type="InterPro" id="IPR043502">
    <property type="entry name" value="DNA/RNA_pol_sf"/>
</dbReference>
<feature type="region of interest" description="Disordered" evidence="1">
    <location>
        <begin position="235"/>
        <end position="259"/>
    </location>
</feature>
<name>A0ABU1VJI3_9BURK</name>
<dbReference type="SUPFAM" id="SSF56672">
    <property type="entry name" value="DNA/RNA polymerases"/>
    <property type="match status" value="1"/>
</dbReference>
<feature type="compositionally biased region" description="Basic and acidic residues" evidence="1">
    <location>
        <begin position="247"/>
        <end position="259"/>
    </location>
</feature>
<feature type="domain" description="DUF4113" evidence="3">
    <location>
        <begin position="219"/>
        <end position="272"/>
    </location>
</feature>
<evidence type="ECO:0000256" key="1">
    <source>
        <dbReference type="SAM" id="MobiDB-lite"/>
    </source>
</evidence>
<dbReference type="RefSeq" id="WP_204735975.1">
    <property type="nucleotide sequence ID" value="NZ_JAVDWE010000047.1"/>
</dbReference>
<organism evidence="4 5">
    <name type="scientific">Hydrogenophaga laconesensis</name>
    <dbReference type="NCBI Taxonomy" id="1805971"/>
    <lineage>
        <taxon>Bacteria</taxon>
        <taxon>Pseudomonadati</taxon>
        <taxon>Pseudomonadota</taxon>
        <taxon>Betaproteobacteria</taxon>
        <taxon>Burkholderiales</taxon>
        <taxon>Comamonadaceae</taxon>
        <taxon>Hydrogenophaga</taxon>
    </lineage>
</organism>
<evidence type="ECO:0000259" key="3">
    <source>
        <dbReference type="Pfam" id="PF13438"/>
    </source>
</evidence>
<reference evidence="4 5" key="1">
    <citation type="submission" date="2023-07" db="EMBL/GenBank/DDBJ databases">
        <title>Sorghum-associated microbial communities from plants grown in Nebraska, USA.</title>
        <authorList>
            <person name="Schachtman D."/>
        </authorList>
    </citation>
    <scope>NUCLEOTIDE SEQUENCE [LARGE SCALE GENOMIC DNA]</scope>
    <source>
        <strain evidence="4 5">BE240</strain>
    </source>
</reference>
<accession>A0ABU1VJI3</accession>
<sequence>MDLARVCNLAALPSSDLDALLRATDVSEVWDVGPRIGKQLKDGDIQSVLDFVRMDPATVRRPWGVTLERTLRELQGQQCIELDSAPGPKKQIACTRSFGKPIHELRPLIEAVSEFAGRAGEKLRAQDSAATEMLVFVHTSPHRAGPQLSRSIVVQLPKPTADSLALVQAAADGMLCMYAPGYRFSKAGVILVDLLPASMQQGNLDFDAPTEPTHNGARERLMVAMDAINGRFGKGTVHSVSTGKSGPLREWDMKQERRTPQYTTRFEDIPVARA</sequence>
<dbReference type="Pfam" id="PF11799">
    <property type="entry name" value="IMS_C"/>
    <property type="match status" value="1"/>
</dbReference>
<dbReference type="InterPro" id="IPR025188">
    <property type="entry name" value="DUF4113"/>
</dbReference>
<feature type="domain" description="DNA polymerase Y-family little finger" evidence="2">
    <location>
        <begin position="89"/>
        <end position="204"/>
    </location>
</feature>
<evidence type="ECO:0000259" key="2">
    <source>
        <dbReference type="Pfam" id="PF11799"/>
    </source>
</evidence>
<evidence type="ECO:0000313" key="4">
    <source>
        <dbReference type="EMBL" id="MDR7097646.1"/>
    </source>
</evidence>
<dbReference type="Pfam" id="PF13438">
    <property type="entry name" value="DUF4113"/>
    <property type="match status" value="1"/>
</dbReference>
<comment type="caution">
    <text evidence="4">The sequence shown here is derived from an EMBL/GenBank/DDBJ whole genome shotgun (WGS) entry which is preliminary data.</text>
</comment>
<dbReference type="Proteomes" id="UP001265550">
    <property type="component" value="Unassembled WGS sequence"/>
</dbReference>
<dbReference type="InterPro" id="IPR017961">
    <property type="entry name" value="DNA_pol_Y-fam_little_finger"/>
</dbReference>
<proteinExistence type="predicted"/>
<evidence type="ECO:0000313" key="5">
    <source>
        <dbReference type="Proteomes" id="UP001265550"/>
    </source>
</evidence>
<protein>
    <submittedName>
        <fullName evidence="4">Nucleotidyltransferase/DNA polymerase involved in DNA repair</fullName>
    </submittedName>
</protein>
<gene>
    <name evidence="4" type="ORF">J2X09_005422</name>
</gene>